<dbReference type="Pfam" id="PF06114">
    <property type="entry name" value="Peptidase_M78"/>
    <property type="match status" value="1"/>
</dbReference>
<dbReference type="Proteomes" id="UP001596305">
    <property type="component" value="Unassembled WGS sequence"/>
</dbReference>
<proteinExistence type="predicted"/>
<evidence type="ECO:0000259" key="1">
    <source>
        <dbReference type="Pfam" id="PF06114"/>
    </source>
</evidence>
<comment type="caution">
    <text evidence="2">The sequence shown here is derived from an EMBL/GenBank/DDBJ whole genome shotgun (WGS) entry which is preliminary data.</text>
</comment>
<reference evidence="3" key="1">
    <citation type="journal article" date="2019" name="Int. J. Syst. Evol. Microbiol.">
        <title>The Global Catalogue of Microorganisms (GCM) 10K type strain sequencing project: providing services to taxonomists for standard genome sequencing and annotation.</title>
        <authorList>
            <consortium name="The Broad Institute Genomics Platform"/>
            <consortium name="The Broad Institute Genome Sequencing Center for Infectious Disease"/>
            <person name="Wu L."/>
            <person name="Ma J."/>
        </authorList>
    </citation>
    <scope>NUCLEOTIDE SEQUENCE [LARGE SCALE GENOMIC DNA]</scope>
    <source>
        <strain evidence="3">CCUG 47105</strain>
    </source>
</reference>
<dbReference type="PANTHER" id="PTHR43236">
    <property type="entry name" value="ANTITOXIN HIGA1"/>
    <property type="match status" value="1"/>
</dbReference>
<evidence type="ECO:0000313" key="2">
    <source>
        <dbReference type="EMBL" id="MFC6426897.1"/>
    </source>
</evidence>
<feature type="domain" description="IrrE N-terminal-like" evidence="1">
    <location>
        <begin position="80"/>
        <end position="177"/>
    </location>
</feature>
<dbReference type="InterPro" id="IPR010359">
    <property type="entry name" value="IrrE_HExxH"/>
</dbReference>
<protein>
    <submittedName>
        <fullName evidence="2">ImmA/IrrE family metallo-endopeptidase</fullName>
    </submittedName>
</protein>
<keyword evidence="3" id="KW-1185">Reference proteome</keyword>
<evidence type="ECO:0000313" key="3">
    <source>
        <dbReference type="Proteomes" id="UP001596305"/>
    </source>
</evidence>
<gene>
    <name evidence="2" type="ORF">ACFP71_18840</name>
</gene>
<name>A0ABW1XE47_9CELL</name>
<accession>A0ABW1XE47</accession>
<dbReference type="EMBL" id="JBHSTM010000013">
    <property type="protein sequence ID" value="MFC6426897.1"/>
    <property type="molecule type" value="Genomic_DNA"/>
</dbReference>
<organism evidence="2 3">
    <name type="scientific">Oerskovia paurometabola</name>
    <dbReference type="NCBI Taxonomy" id="162170"/>
    <lineage>
        <taxon>Bacteria</taxon>
        <taxon>Bacillati</taxon>
        <taxon>Actinomycetota</taxon>
        <taxon>Actinomycetes</taxon>
        <taxon>Micrococcales</taxon>
        <taxon>Cellulomonadaceae</taxon>
        <taxon>Oerskovia</taxon>
    </lineage>
</organism>
<sequence length="191" mass="20812">MALPRGFTTLAEAEAERIRQELGISPYVRIDAHALAESLAIPVIALRDLRLRIGGDSRLEASIDLLLGAGGAEFSAATVFFQSRRVIVHNDSHSPGRQVSNLCHEVAHGLLLHTPRPALDGRGCRDWDDQIEDEADYLASTIIIPGKAARGAVGRGLSEEQIAEQFGCSIQMARRRVNQSGARRLRARRSA</sequence>
<dbReference type="Gene3D" id="1.10.10.2910">
    <property type="match status" value="1"/>
</dbReference>
<dbReference type="RefSeq" id="WP_204808851.1">
    <property type="nucleotide sequence ID" value="NZ_BAAAIY010000006.1"/>
</dbReference>
<dbReference type="PANTHER" id="PTHR43236:SF2">
    <property type="entry name" value="BLL0069 PROTEIN"/>
    <property type="match status" value="1"/>
</dbReference>
<dbReference type="InterPro" id="IPR052345">
    <property type="entry name" value="Rad_response_metalloprotease"/>
</dbReference>